<evidence type="ECO:0000313" key="2">
    <source>
        <dbReference type="Proteomes" id="UP001592531"/>
    </source>
</evidence>
<proteinExistence type="predicted"/>
<protein>
    <submittedName>
        <fullName evidence="1">Uncharacterized protein</fullName>
    </submittedName>
</protein>
<gene>
    <name evidence="1" type="ORF">ACEZDE_00795</name>
</gene>
<comment type="caution">
    <text evidence="1">The sequence shown here is derived from an EMBL/GenBank/DDBJ whole genome shotgun (WGS) entry which is preliminary data.</text>
</comment>
<reference evidence="1 2" key="1">
    <citation type="submission" date="2024-09" db="EMBL/GenBank/DDBJ databases">
        <authorList>
            <person name="Lee S.D."/>
        </authorList>
    </citation>
    <scope>NUCLEOTIDE SEQUENCE [LARGE SCALE GENOMIC DNA]</scope>
    <source>
        <strain evidence="1 2">N8-3</strain>
    </source>
</reference>
<evidence type="ECO:0000313" key="1">
    <source>
        <dbReference type="EMBL" id="MFC1415187.1"/>
    </source>
</evidence>
<keyword evidence="2" id="KW-1185">Reference proteome</keyword>
<sequence length="150" mass="16227">MSESFGDPVTRTAAASGAATARVEEPVIHEAYAFACFNCGFGWEQAYEIEHGTGTDGRPRSTYRANGVPVPSPLTRPSCPGCGGEHVRIMRAGRVAEAASYWHAPLHPAVPAASPATEVSHAPARPRREHRLHLPFHLHLRRNHHGTPEA</sequence>
<dbReference type="RefSeq" id="WP_380530455.1">
    <property type="nucleotide sequence ID" value="NZ_JBHFAB010000001.1"/>
</dbReference>
<name>A0ABV6VN81_9ACTN</name>
<dbReference type="EMBL" id="JBHFAB010000001">
    <property type="protein sequence ID" value="MFC1415187.1"/>
    <property type="molecule type" value="Genomic_DNA"/>
</dbReference>
<dbReference type="Proteomes" id="UP001592531">
    <property type="component" value="Unassembled WGS sequence"/>
</dbReference>
<accession>A0ABV6VN81</accession>
<organism evidence="1 2">
    <name type="scientific">Streptacidiphilus cavernicola</name>
    <dbReference type="NCBI Taxonomy" id="3342716"/>
    <lineage>
        <taxon>Bacteria</taxon>
        <taxon>Bacillati</taxon>
        <taxon>Actinomycetota</taxon>
        <taxon>Actinomycetes</taxon>
        <taxon>Kitasatosporales</taxon>
        <taxon>Streptomycetaceae</taxon>
        <taxon>Streptacidiphilus</taxon>
    </lineage>
</organism>